<dbReference type="EMBL" id="BAAANS010000032">
    <property type="protein sequence ID" value="GAA2107289.1"/>
    <property type="molecule type" value="Genomic_DNA"/>
</dbReference>
<dbReference type="Pfam" id="PF13649">
    <property type="entry name" value="Methyltransf_25"/>
    <property type="match status" value="1"/>
</dbReference>
<organism evidence="2 3">
    <name type="scientific">Kitasatospora saccharophila</name>
    <dbReference type="NCBI Taxonomy" id="407973"/>
    <lineage>
        <taxon>Bacteria</taxon>
        <taxon>Bacillati</taxon>
        <taxon>Actinomycetota</taxon>
        <taxon>Actinomycetes</taxon>
        <taxon>Kitasatosporales</taxon>
        <taxon>Streptomycetaceae</taxon>
        <taxon>Kitasatospora</taxon>
    </lineage>
</organism>
<feature type="domain" description="Methyltransferase" evidence="1">
    <location>
        <begin position="55"/>
        <end position="147"/>
    </location>
</feature>
<name>A0ABN2X9X7_9ACTN</name>
<keyword evidence="3" id="KW-1185">Reference proteome</keyword>
<evidence type="ECO:0000259" key="1">
    <source>
        <dbReference type="Pfam" id="PF13649"/>
    </source>
</evidence>
<comment type="caution">
    <text evidence="2">The sequence shown here is derived from an EMBL/GenBank/DDBJ whole genome shotgun (WGS) entry which is preliminary data.</text>
</comment>
<dbReference type="GO" id="GO:0032259">
    <property type="term" value="P:methylation"/>
    <property type="evidence" value="ECO:0007669"/>
    <property type="project" value="UniProtKB-KW"/>
</dbReference>
<keyword evidence="2" id="KW-0808">Transferase</keyword>
<gene>
    <name evidence="2" type="ORF">GCM10009759_46220</name>
</gene>
<dbReference type="PANTHER" id="PTHR43591">
    <property type="entry name" value="METHYLTRANSFERASE"/>
    <property type="match status" value="1"/>
</dbReference>
<evidence type="ECO:0000313" key="3">
    <source>
        <dbReference type="Proteomes" id="UP001500897"/>
    </source>
</evidence>
<dbReference type="Proteomes" id="UP001500897">
    <property type="component" value="Unassembled WGS sequence"/>
</dbReference>
<sequence length="281" mass="30995">MSDHPSDTEVEDLSILKELNRFMWGSGDYEAVAALVLKDALALVHDAEVEAGQRVLDVATGTGNVAVEAARTGADVTGLDLTPEHFEVARRRAAEAGVTVAWTEGDAEALPFPDDSFDRVFSTFGSQFAPRHDLVASELLRVCRPGGTVGLCNWTSEGWTGRFTEITARYFPPAPAHVMPSMDWGDEEYVRGLFEPLGGAVEIERRRADYRFPDVDALMRFFSANFGPWLLARQSITPAERWHELYADLRAMTAAFDEGTTDTLVRPEYIRVLVRKPAAGA</sequence>
<dbReference type="SUPFAM" id="SSF53335">
    <property type="entry name" value="S-adenosyl-L-methionine-dependent methyltransferases"/>
    <property type="match status" value="1"/>
</dbReference>
<protein>
    <submittedName>
        <fullName evidence="2">Class I SAM-dependent methyltransferase</fullName>
    </submittedName>
</protein>
<dbReference type="InterPro" id="IPR029063">
    <property type="entry name" value="SAM-dependent_MTases_sf"/>
</dbReference>
<accession>A0ABN2X9X7</accession>
<dbReference type="PANTHER" id="PTHR43591:SF24">
    <property type="entry name" value="2-METHOXY-6-POLYPRENYL-1,4-BENZOQUINOL METHYLASE, MITOCHONDRIAL"/>
    <property type="match status" value="1"/>
</dbReference>
<dbReference type="RefSeq" id="WP_344554491.1">
    <property type="nucleotide sequence ID" value="NZ_BAAANS010000032.1"/>
</dbReference>
<reference evidence="2 3" key="1">
    <citation type="journal article" date="2019" name="Int. J. Syst. Evol. Microbiol.">
        <title>The Global Catalogue of Microorganisms (GCM) 10K type strain sequencing project: providing services to taxonomists for standard genome sequencing and annotation.</title>
        <authorList>
            <consortium name="The Broad Institute Genomics Platform"/>
            <consortium name="The Broad Institute Genome Sequencing Center for Infectious Disease"/>
            <person name="Wu L."/>
            <person name="Ma J."/>
        </authorList>
    </citation>
    <scope>NUCLEOTIDE SEQUENCE [LARGE SCALE GENOMIC DNA]</scope>
    <source>
        <strain evidence="2 3">JCM 14559</strain>
    </source>
</reference>
<dbReference type="GO" id="GO:0008168">
    <property type="term" value="F:methyltransferase activity"/>
    <property type="evidence" value="ECO:0007669"/>
    <property type="project" value="UniProtKB-KW"/>
</dbReference>
<dbReference type="CDD" id="cd02440">
    <property type="entry name" value="AdoMet_MTases"/>
    <property type="match status" value="1"/>
</dbReference>
<dbReference type="InterPro" id="IPR041698">
    <property type="entry name" value="Methyltransf_25"/>
</dbReference>
<evidence type="ECO:0000313" key="2">
    <source>
        <dbReference type="EMBL" id="GAA2107289.1"/>
    </source>
</evidence>
<dbReference type="Gene3D" id="3.40.50.150">
    <property type="entry name" value="Vaccinia Virus protein VP39"/>
    <property type="match status" value="1"/>
</dbReference>
<proteinExistence type="predicted"/>
<keyword evidence="2" id="KW-0489">Methyltransferase</keyword>